<dbReference type="GO" id="GO:0016757">
    <property type="term" value="F:glycosyltransferase activity"/>
    <property type="evidence" value="ECO:0007669"/>
    <property type="project" value="InterPro"/>
</dbReference>
<dbReference type="Pfam" id="PF00534">
    <property type="entry name" value="Glycos_transf_1"/>
    <property type="match status" value="1"/>
</dbReference>
<dbReference type="Proteomes" id="UP000656813">
    <property type="component" value="Unassembled WGS sequence"/>
</dbReference>
<name>A0A8J2ZY37_9BACL</name>
<dbReference type="EMBL" id="BMFV01000020">
    <property type="protein sequence ID" value="GGH84242.1"/>
    <property type="molecule type" value="Genomic_DNA"/>
</dbReference>
<dbReference type="SUPFAM" id="SSF53756">
    <property type="entry name" value="UDP-Glycosyltransferase/glycogen phosphorylase"/>
    <property type="match status" value="1"/>
</dbReference>
<reference evidence="2" key="2">
    <citation type="submission" date="2020-09" db="EMBL/GenBank/DDBJ databases">
        <authorList>
            <person name="Sun Q."/>
            <person name="Zhou Y."/>
        </authorList>
    </citation>
    <scope>NUCLEOTIDE SEQUENCE</scope>
    <source>
        <strain evidence="2">CGMCC 1.12777</strain>
    </source>
</reference>
<feature type="domain" description="Glycosyl transferase family 1" evidence="1">
    <location>
        <begin position="2"/>
        <end position="157"/>
    </location>
</feature>
<organism evidence="2 3">
    <name type="scientific">Pullulanibacillus pueri</name>
    <dbReference type="NCBI Taxonomy" id="1437324"/>
    <lineage>
        <taxon>Bacteria</taxon>
        <taxon>Bacillati</taxon>
        <taxon>Bacillota</taxon>
        <taxon>Bacilli</taxon>
        <taxon>Bacillales</taxon>
        <taxon>Sporolactobacillaceae</taxon>
        <taxon>Pullulanibacillus</taxon>
    </lineage>
</organism>
<dbReference type="PANTHER" id="PTHR12526:SF609">
    <property type="entry name" value="LIPOPOLYSACCHARIDE BIOSYNTHESIS PROTEIN"/>
    <property type="match status" value="1"/>
</dbReference>
<comment type="caution">
    <text evidence="2">The sequence shown here is derived from an EMBL/GenBank/DDBJ whole genome shotgun (WGS) entry which is preliminary data.</text>
</comment>
<evidence type="ECO:0000313" key="3">
    <source>
        <dbReference type="Proteomes" id="UP000656813"/>
    </source>
</evidence>
<evidence type="ECO:0000313" key="2">
    <source>
        <dbReference type="EMBL" id="GGH84242.1"/>
    </source>
</evidence>
<gene>
    <name evidence="2" type="ORF">GCM10007096_26870</name>
</gene>
<keyword evidence="3" id="KW-1185">Reference proteome</keyword>
<evidence type="ECO:0000259" key="1">
    <source>
        <dbReference type="Pfam" id="PF00534"/>
    </source>
</evidence>
<dbReference type="AlphaFoldDB" id="A0A8J2ZY37"/>
<reference evidence="2" key="1">
    <citation type="journal article" date="2014" name="Int. J. Syst. Evol. Microbiol.">
        <title>Complete genome sequence of Corynebacterium casei LMG S-19264T (=DSM 44701T), isolated from a smear-ripened cheese.</title>
        <authorList>
            <consortium name="US DOE Joint Genome Institute (JGI-PGF)"/>
            <person name="Walter F."/>
            <person name="Albersmeier A."/>
            <person name="Kalinowski J."/>
            <person name="Ruckert C."/>
        </authorList>
    </citation>
    <scope>NUCLEOTIDE SEQUENCE</scope>
    <source>
        <strain evidence="2">CGMCC 1.12777</strain>
    </source>
</reference>
<dbReference type="InterPro" id="IPR001296">
    <property type="entry name" value="Glyco_trans_1"/>
</dbReference>
<dbReference type="Gene3D" id="3.40.50.2000">
    <property type="entry name" value="Glycogen Phosphorylase B"/>
    <property type="match status" value="1"/>
</dbReference>
<sequence>MYSGNLGLFYDLENLIKVTKDFIDQPDIVFVFIGEGAMKQKMQDYVTENQISNVLFLPYQPKEFIKYSLNVADLHLVVNQKGIKGVSVPSKIYGVMAAGKPILGVLEQGSEAQRLIDESGCGHVVEPQDYENIVETIKYFYELDREKRKQIGLNGRQYLEKHLRRETSINKYREVLKSL</sequence>
<protein>
    <recommendedName>
        <fullName evidence="1">Glycosyl transferase family 1 domain-containing protein</fullName>
    </recommendedName>
</protein>
<dbReference type="PANTHER" id="PTHR12526">
    <property type="entry name" value="GLYCOSYLTRANSFERASE"/>
    <property type="match status" value="1"/>
</dbReference>
<proteinExistence type="predicted"/>
<accession>A0A8J2ZY37</accession>